<dbReference type="GO" id="GO:0046872">
    <property type="term" value="F:metal ion binding"/>
    <property type="evidence" value="ECO:0007669"/>
    <property type="project" value="UniProtKB-KW"/>
</dbReference>
<dbReference type="GO" id="GO:0016787">
    <property type="term" value="F:hydrolase activity"/>
    <property type="evidence" value="ECO:0007669"/>
    <property type="project" value="UniProtKB-KW"/>
</dbReference>
<feature type="binding site" evidence="3">
    <location>
        <position position="315"/>
    </location>
    <ligand>
        <name>Mg(2+)</name>
        <dbReference type="ChEBI" id="CHEBI:18420"/>
        <label>1</label>
    </ligand>
</feature>
<comment type="caution">
    <text evidence="4">The sequence shown here is derived from an EMBL/GenBank/DDBJ whole genome shotgun (WGS) entry which is preliminary data.</text>
</comment>
<dbReference type="InterPro" id="IPR005502">
    <property type="entry name" value="Ribosyl_crysJ1"/>
</dbReference>
<dbReference type="SUPFAM" id="SSF101478">
    <property type="entry name" value="ADP-ribosylglycohydrolase"/>
    <property type="match status" value="1"/>
</dbReference>
<dbReference type="PANTHER" id="PTHR16222:SF24">
    <property type="entry name" value="ADP-RIBOSYLHYDROLASE ARH3"/>
    <property type="match status" value="1"/>
</dbReference>
<keyword evidence="3" id="KW-0460">Magnesium</keyword>
<evidence type="ECO:0000313" key="4">
    <source>
        <dbReference type="EMBL" id="PFH03296.1"/>
    </source>
</evidence>
<gene>
    <name evidence="4" type="ORF">M972_112099</name>
</gene>
<dbReference type="AlphaFoldDB" id="A0AB36TID0"/>
<comment type="cofactor">
    <cofactor evidence="3">
        <name>Mg(2+)</name>
        <dbReference type="ChEBI" id="CHEBI:18420"/>
    </cofactor>
    <text evidence="3">Binds 2 magnesium ions per subunit.</text>
</comment>
<keyword evidence="3" id="KW-0479">Metal-binding</keyword>
<evidence type="ECO:0000256" key="1">
    <source>
        <dbReference type="ARBA" id="ARBA00010702"/>
    </source>
</evidence>
<dbReference type="InterPro" id="IPR036705">
    <property type="entry name" value="Ribosyl_crysJ1_sf"/>
</dbReference>
<dbReference type="EMBL" id="PDBW01000001">
    <property type="protein sequence ID" value="PFH03296.1"/>
    <property type="molecule type" value="Genomic_DNA"/>
</dbReference>
<dbReference type="Proteomes" id="UP000223596">
    <property type="component" value="Unassembled WGS sequence"/>
</dbReference>
<dbReference type="RefSeq" id="WP_003512336.1">
    <property type="nucleotide sequence ID" value="NZ_CP013828.1"/>
</dbReference>
<accession>A0AB36TID0</accession>
<organism evidence="4 5">
    <name type="scientific">Acetivibrio thermocellus AD2</name>
    <dbReference type="NCBI Taxonomy" id="1138384"/>
    <lineage>
        <taxon>Bacteria</taxon>
        <taxon>Bacillati</taxon>
        <taxon>Bacillota</taxon>
        <taxon>Clostridia</taxon>
        <taxon>Eubacteriales</taxon>
        <taxon>Oscillospiraceae</taxon>
        <taxon>Acetivibrio</taxon>
    </lineage>
</organism>
<keyword evidence="2" id="KW-0378">Hydrolase</keyword>
<feature type="binding site" evidence="3">
    <location>
        <position position="312"/>
    </location>
    <ligand>
        <name>Mg(2+)</name>
        <dbReference type="ChEBI" id="CHEBI:18420"/>
        <label>1</label>
    </ligand>
</feature>
<feature type="binding site" evidence="3">
    <location>
        <position position="314"/>
    </location>
    <ligand>
        <name>Mg(2+)</name>
        <dbReference type="ChEBI" id="CHEBI:18420"/>
        <label>1</label>
    </ligand>
</feature>
<name>A0AB36TID0_ACETH</name>
<dbReference type="Pfam" id="PF03747">
    <property type="entry name" value="ADP_ribosyl_GH"/>
    <property type="match status" value="1"/>
</dbReference>
<sequence length="509" mass="57481">MAIIPSVTEKCTGAMLASAIGDALGWPNELGAKNSIKNTKVNDQFIEWTRRSGGRYWPYYEKILPGEYSDDTQMILAVARSVITGNWESTLAFKEIPFWLKYERGGGSALKEAAKLLKKGIVPWEARENNKYFMAGGNGAAMRILPHVIHKQNIDLLILDVIKDCLYTHGHPRAILGASCYAYALYYLRNKKDVLEYGELIRAVIDGLKYWTTLNALPAQWLVLAEKHSGFDYLQIWFNTISNMAQKLEYIFYSLDKGLLINDDDVLKYLGCFDETSGAGDVAILSALYLASKYANNPMLGIKIAANLHNADTDTIASITGGLLGMLCGTEWIPFEWRLVQDYDCLVNITQILLADNMIETSRHISNKNKVQHNDWKDSPIGKMRILTRTVVPAGKSRSVIIDKFETTLGQTLYIKEFKDNRIIDSSQKEQENKTQTIINKKDIHHSSFLIDSNNIQELLDNPLVGRISFKKVLKIIDLLINSDLSCSEVANKLNICEEVIRLIKMQLR</sequence>
<evidence type="ECO:0000256" key="3">
    <source>
        <dbReference type="PIRSR" id="PIRSR605502-1"/>
    </source>
</evidence>
<feature type="binding site" evidence="3">
    <location>
        <position position="71"/>
    </location>
    <ligand>
        <name>Mg(2+)</name>
        <dbReference type="ChEBI" id="CHEBI:18420"/>
        <label>1</label>
    </ligand>
</feature>
<proteinExistence type="inferred from homology"/>
<dbReference type="Gene3D" id="1.10.4080.10">
    <property type="entry name" value="ADP-ribosylation/Crystallin J1"/>
    <property type="match status" value="1"/>
</dbReference>
<dbReference type="PANTHER" id="PTHR16222">
    <property type="entry name" value="ADP-RIBOSYLGLYCOHYDROLASE"/>
    <property type="match status" value="1"/>
</dbReference>
<dbReference type="InterPro" id="IPR050792">
    <property type="entry name" value="ADP-ribosylglycohydrolase"/>
</dbReference>
<feature type="binding site" evidence="3">
    <location>
        <position position="70"/>
    </location>
    <ligand>
        <name>Mg(2+)</name>
        <dbReference type="ChEBI" id="CHEBI:18420"/>
        <label>1</label>
    </ligand>
</feature>
<protein>
    <submittedName>
        <fullName evidence="4">ADP-ribosylglycohydrolase</fullName>
    </submittedName>
</protein>
<reference evidence="4 5" key="1">
    <citation type="submission" date="2017-09" db="EMBL/GenBank/DDBJ databases">
        <title>Evaluation of Pacific Biosciences Sequencing Technology to Finishing C. thermocellum Genome Sequences.</title>
        <authorList>
            <person name="Brown S."/>
        </authorList>
    </citation>
    <scope>NUCLEOTIDE SEQUENCE [LARGE SCALE GENOMIC DNA]</scope>
    <source>
        <strain evidence="4 5">AD2</strain>
    </source>
</reference>
<comment type="similarity">
    <text evidence="1">Belongs to the ADP-ribosylglycohydrolase family.</text>
</comment>
<evidence type="ECO:0000256" key="2">
    <source>
        <dbReference type="ARBA" id="ARBA00022801"/>
    </source>
</evidence>
<feature type="binding site" evidence="3">
    <location>
        <position position="69"/>
    </location>
    <ligand>
        <name>Mg(2+)</name>
        <dbReference type="ChEBI" id="CHEBI:18420"/>
        <label>1</label>
    </ligand>
</feature>
<evidence type="ECO:0000313" key="5">
    <source>
        <dbReference type="Proteomes" id="UP000223596"/>
    </source>
</evidence>